<proteinExistence type="predicted"/>
<sequence length="154" mass="18472">MDYGGHKRMLQHLSQTTKQPVQQPEESNTKDHLATATEELQKAIFTACRKAYKIKKLKIKINNNWWNQNLQRKKKELQAVKRRTNSQEDNKREYQKKTRAKKSVEEGNEEFFPEHLHQKKDPYVQPYKSVVKNKYPQAEILKHPKQWRYQIASP</sequence>
<feature type="compositionally biased region" description="Basic and acidic residues" evidence="1">
    <location>
        <begin position="85"/>
        <end position="96"/>
    </location>
</feature>
<comment type="caution">
    <text evidence="2">The sequence shown here is derived from an EMBL/GenBank/DDBJ whole genome shotgun (WGS) entry which is preliminary data.</text>
</comment>
<keyword evidence="3" id="KW-1185">Reference proteome</keyword>
<dbReference type="Proteomes" id="UP000499080">
    <property type="component" value="Unassembled WGS sequence"/>
</dbReference>
<gene>
    <name evidence="2" type="ORF">AVEN_215542_1</name>
</gene>
<organism evidence="2 3">
    <name type="scientific">Araneus ventricosus</name>
    <name type="common">Orbweaver spider</name>
    <name type="synonym">Epeira ventricosa</name>
    <dbReference type="NCBI Taxonomy" id="182803"/>
    <lineage>
        <taxon>Eukaryota</taxon>
        <taxon>Metazoa</taxon>
        <taxon>Ecdysozoa</taxon>
        <taxon>Arthropoda</taxon>
        <taxon>Chelicerata</taxon>
        <taxon>Arachnida</taxon>
        <taxon>Araneae</taxon>
        <taxon>Araneomorphae</taxon>
        <taxon>Entelegynae</taxon>
        <taxon>Araneoidea</taxon>
        <taxon>Araneidae</taxon>
        <taxon>Araneus</taxon>
    </lineage>
</organism>
<evidence type="ECO:0000313" key="2">
    <source>
        <dbReference type="EMBL" id="GBL90803.1"/>
    </source>
</evidence>
<feature type="compositionally biased region" description="Basic residues" evidence="1">
    <location>
        <begin position="1"/>
        <end position="10"/>
    </location>
</feature>
<evidence type="ECO:0000256" key="1">
    <source>
        <dbReference type="SAM" id="MobiDB-lite"/>
    </source>
</evidence>
<dbReference type="AlphaFoldDB" id="A0A4Y2BFQ0"/>
<dbReference type="EMBL" id="BGPR01000074">
    <property type="protein sequence ID" value="GBL90803.1"/>
    <property type="molecule type" value="Genomic_DNA"/>
</dbReference>
<feature type="compositionally biased region" description="Polar residues" evidence="1">
    <location>
        <begin position="12"/>
        <end position="26"/>
    </location>
</feature>
<feature type="region of interest" description="Disordered" evidence="1">
    <location>
        <begin position="1"/>
        <end position="30"/>
    </location>
</feature>
<feature type="region of interest" description="Disordered" evidence="1">
    <location>
        <begin position="76"/>
        <end position="118"/>
    </location>
</feature>
<reference evidence="2 3" key="1">
    <citation type="journal article" date="2019" name="Sci. Rep.">
        <title>Orb-weaving spider Araneus ventricosus genome elucidates the spidroin gene catalogue.</title>
        <authorList>
            <person name="Kono N."/>
            <person name="Nakamura H."/>
            <person name="Ohtoshi R."/>
            <person name="Moran D.A.P."/>
            <person name="Shinohara A."/>
            <person name="Yoshida Y."/>
            <person name="Fujiwara M."/>
            <person name="Mori M."/>
            <person name="Tomita M."/>
            <person name="Arakawa K."/>
        </authorList>
    </citation>
    <scope>NUCLEOTIDE SEQUENCE [LARGE SCALE GENOMIC DNA]</scope>
</reference>
<evidence type="ECO:0000313" key="3">
    <source>
        <dbReference type="Proteomes" id="UP000499080"/>
    </source>
</evidence>
<accession>A0A4Y2BFQ0</accession>
<protein>
    <submittedName>
        <fullName evidence="2">Uncharacterized protein</fullName>
    </submittedName>
</protein>
<name>A0A4Y2BFQ0_ARAVE</name>